<dbReference type="STRING" id="101091.A0A1C7NB37"/>
<gene>
    <name evidence="2" type="ORF">A0J61_05657</name>
</gene>
<evidence type="ECO:0000256" key="1">
    <source>
        <dbReference type="SAM" id="MobiDB-lite"/>
    </source>
</evidence>
<feature type="compositionally biased region" description="Acidic residues" evidence="1">
    <location>
        <begin position="142"/>
        <end position="151"/>
    </location>
</feature>
<comment type="caution">
    <text evidence="2">The sequence shown here is derived from an EMBL/GenBank/DDBJ whole genome shotgun (WGS) entry which is preliminary data.</text>
</comment>
<evidence type="ECO:0000313" key="2">
    <source>
        <dbReference type="EMBL" id="OBZ86293.1"/>
    </source>
</evidence>
<feature type="region of interest" description="Disordered" evidence="1">
    <location>
        <begin position="126"/>
        <end position="151"/>
    </location>
</feature>
<dbReference type="OrthoDB" id="9895617at2759"/>
<dbReference type="PROSITE" id="PS50231">
    <property type="entry name" value="RICIN_B_LECTIN"/>
    <property type="match status" value="1"/>
</dbReference>
<protein>
    <submittedName>
        <fullName evidence="2">Uncharacterized protein</fullName>
    </submittedName>
</protein>
<reference evidence="2 3" key="1">
    <citation type="submission" date="2016-03" db="EMBL/GenBank/DDBJ databases">
        <title>Choanephora cucurbitarum.</title>
        <authorList>
            <person name="Min B."/>
            <person name="Park H."/>
            <person name="Park J.-H."/>
            <person name="Shin H.-D."/>
            <person name="Choi I.-G."/>
        </authorList>
    </citation>
    <scope>NUCLEOTIDE SEQUENCE [LARGE SCALE GENOMIC DNA]</scope>
    <source>
        <strain evidence="2 3">KUS-F28377</strain>
    </source>
</reference>
<proteinExistence type="predicted"/>
<dbReference type="Proteomes" id="UP000093000">
    <property type="component" value="Unassembled WGS sequence"/>
</dbReference>
<keyword evidence="3" id="KW-1185">Reference proteome</keyword>
<dbReference type="SUPFAM" id="SSF50370">
    <property type="entry name" value="Ricin B-like lectins"/>
    <property type="match status" value="1"/>
</dbReference>
<sequence length="151" mass="17683">MFPKENYFFVKSKFEDLVLSCDGEEKADGDESQLWAYDNGFLACKKSLLAYWDENQSWILMEILGDLKAESKLLQYNRKKTMAHNQRWGFRQGFIYASADPRLVLTAKPEESAVVVSLRVMEDNDPQQWTLEPYEDEPKAPEEEEQEVEEE</sequence>
<dbReference type="AlphaFoldDB" id="A0A1C7NB37"/>
<name>A0A1C7NB37_9FUNG</name>
<organism evidence="2 3">
    <name type="scientific">Choanephora cucurbitarum</name>
    <dbReference type="NCBI Taxonomy" id="101091"/>
    <lineage>
        <taxon>Eukaryota</taxon>
        <taxon>Fungi</taxon>
        <taxon>Fungi incertae sedis</taxon>
        <taxon>Mucoromycota</taxon>
        <taxon>Mucoromycotina</taxon>
        <taxon>Mucoromycetes</taxon>
        <taxon>Mucorales</taxon>
        <taxon>Mucorineae</taxon>
        <taxon>Choanephoraceae</taxon>
        <taxon>Choanephoroideae</taxon>
        <taxon>Choanephora</taxon>
    </lineage>
</organism>
<dbReference type="InterPro" id="IPR035992">
    <property type="entry name" value="Ricin_B-like_lectins"/>
</dbReference>
<dbReference type="Gene3D" id="2.80.10.50">
    <property type="match status" value="1"/>
</dbReference>
<evidence type="ECO:0000313" key="3">
    <source>
        <dbReference type="Proteomes" id="UP000093000"/>
    </source>
</evidence>
<accession>A0A1C7NB37</accession>
<dbReference type="EMBL" id="LUGH01000312">
    <property type="protein sequence ID" value="OBZ86293.1"/>
    <property type="molecule type" value="Genomic_DNA"/>
</dbReference>
<dbReference type="InParanoid" id="A0A1C7NB37"/>